<sequence>MQLRDNAKLGVHPEAGLGTAPKLGREPVKMGMLKKITTGLGHWLYPIGMIGGCVVMAILIGVHTATQHFVRSPIVHVTKTNRGPCRRSTSRTPTSDPATTLSTNPPSVRSATCRRHSMATLEVSIYTRALVKVIL</sequence>
<protein>
    <submittedName>
        <fullName evidence="3">Uncharacterized protein</fullName>
    </submittedName>
</protein>
<dbReference type="EMBL" id="PNBA02000009">
    <property type="protein sequence ID" value="KAG6413380.1"/>
    <property type="molecule type" value="Genomic_DNA"/>
</dbReference>
<organism evidence="3">
    <name type="scientific">Salvia splendens</name>
    <name type="common">Scarlet sage</name>
    <dbReference type="NCBI Taxonomy" id="180675"/>
    <lineage>
        <taxon>Eukaryota</taxon>
        <taxon>Viridiplantae</taxon>
        <taxon>Streptophyta</taxon>
        <taxon>Embryophyta</taxon>
        <taxon>Tracheophyta</taxon>
        <taxon>Spermatophyta</taxon>
        <taxon>Magnoliopsida</taxon>
        <taxon>eudicotyledons</taxon>
        <taxon>Gunneridae</taxon>
        <taxon>Pentapetalae</taxon>
        <taxon>asterids</taxon>
        <taxon>lamiids</taxon>
        <taxon>Lamiales</taxon>
        <taxon>Lamiaceae</taxon>
        <taxon>Nepetoideae</taxon>
        <taxon>Mentheae</taxon>
        <taxon>Salviinae</taxon>
        <taxon>Salvia</taxon>
        <taxon>Salvia subgen. Calosphace</taxon>
        <taxon>core Calosphace</taxon>
    </lineage>
</organism>
<reference evidence="3" key="1">
    <citation type="submission" date="2018-01" db="EMBL/GenBank/DDBJ databases">
        <authorList>
            <person name="Mao J.F."/>
        </authorList>
    </citation>
    <scope>NUCLEOTIDE SEQUENCE</scope>
    <source>
        <strain evidence="3">Huo1</strain>
        <tissue evidence="3">Leaf</tissue>
    </source>
</reference>
<keyword evidence="4" id="KW-1185">Reference proteome</keyword>
<gene>
    <name evidence="3" type="ORF">SASPL_126089</name>
</gene>
<accession>A0A8X8XGK2</accession>
<evidence type="ECO:0000313" key="4">
    <source>
        <dbReference type="Proteomes" id="UP000298416"/>
    </source>
</evidence>
<keyword evidence="2" id="KW-0812">Transmembrane</keyword>
<feature type="region of interest" description="Disordered" evidence="1">
    <location>
        <begin position="1"/>
        <end position="24"/>
    </location>
</feature>
<feature type="region of interest" description="Disordered" evidence="1">
    <location>
        <begin position="80"/>
        <end position="110"/>
    </location>
</feature>
<comment type="caution">
    <text evidence="3">The sequence shown here is derived from an EMBL/GenBank/DDBJ whole genome shotgun (WGS) entry which is preliminary data.</text>
</comment>
<evidence type="ECO:0000313" key="3">
    <source>
        <dbReference type="EMBL" id="KAG6413380.1"/>
    </source>
</evidence>
<feature type="compositionally biased region" description="Polar residues" evidence="1">
    <location>
        <begin position="90"/>
        <end position="110"/>
    </location>
</feature>
<dbReference type="AlphaFoldDB" id="A0A8X8XGK2"/>
<keyword evidence="2" id="KW-0472">Membrane</keyword>
<evidence type="ECO:0000256" key="1">
    <source>
        <dbReference type="SAM" id="MobiDB-lite"/>
    </source>
</evidence>
<dbReference type="Proteomes" id="UP000298416">
    <property type="component" value="Unassembled WGS sequence"/>
</dbReference>
<keyword evidence="2" id="KW-1133">Transmembrane helix</keyword>
<feature type="transmembrane region" description="Helical" evidence="2">
    <location>
        <begin position="43"/>
        <end position="62"/>
    </location>
</feature>
<evidence type="ECO:0000256" key="2">
    <source>
        <dbReference type="SAM" id="Phobius"/>
    </source>
</evidence>
<reference evidence="3" key="2">
    <citation type="submission" date="2020-08" db="EMBL/GenBank/DDBJ databases">
        <title>Plant Genome Project.</title>
        <authorList>
            <person name="Zhang R.-G."/>
        </authorList>
    </citation>
    <scope>NUCLEOTIDE SEQUENCE</scope>
    <source>
        <strain evidence="3">Huo1</strain>
        <tissue evidence="3">Leaf</tissue>
    </source>
</reference>
<proteinExistence type="predicted"/>
<name>A0A8X8XGK2_SALSN</name>